<dbReference type="Pfam" id="PF08327">
    <property type="entry name" value="AHSA1"/>
    <property type="match status" value="1"/>
</dbReference>
<feature type="domain" description="Activator of Hsp90 ATPase homologue 1/2-like C-terminal" evidence="2">
    <location>
        <begin position="22"/>
        <end position="155"/>
    </location>
</feature>
<sequence>MPHTLDVTLPSDREIRVTRTFDAPRAVVFACHTEPDLVRRWLLGPPGWSMPVCDIDLREGGQYRYVWRSDADGSEFGFRGEFREIVAPERVVHTERPDAAANMGDALCTLTLVERDGRTTLTQTMRFDTPAIRDQALQTGMTDGMGASYDRLERELLQQPVG</sequence>
<gene>
    <name evidence="3" type="ORF">rosag_22590</name>
</gene>
<evidence type="ECO:0000313" key="3">
    <source>
        <dbReference type="EMBL" id="GLC25746.1"/>
    </source>
</evidence>
<dbReference type="InterPro" id="IPR013538">
    <property type="entry name" value="ASHA1/2-like_C"/>
</dbReference>
<name>A0AA37QBA3_9BACT</name>
<dbReference type="Gene3D" id="3.30.530.20">
    <property type="match status" value="1"/>
</dbReference>
<protein>
    <submittedName>
        <fullName evidence="3">ATPase</fullName>
    </submittedName>
</protein>
<evidence type="ECO:0000259" key="2">
    <source>
        <dbReference type="Pfam" id="PF08327"/>
    </source>
</evidence>
<dbReference type="InterPro" id="IPR023393">
    <property type="entry name" value="START-like_dom_sf"/>
</dbReference>
<comment type="caution">
    <text evidence="3">The sequence shown here is derived from an EMBL/GenBank/DDBJ whole genome shotgun (WGS) entry which is preliminary data.</text>
</comment>
<proteinExistence type="inferred from homology"/>
<dbReference type="Proteomes" id="UP001161325">
    <property type="component" value="Unassembled WGS sequence"/>
</dbReference>
<evidence type="ECO:0000256" key="1">
    <source>
        <dbReference type="ARBA" id="ARBA00006817"/>
    </source>
</evidence>
<comment type="similarity">
    <text evidence="1">Belongs to the AHA1 family.</text>
</comment>
<dbReference type="CDD" id="cd07826">
    <property type="entry name" value="SRPBCC_CalC_Aha1-like_9"/>
    <property type="match status" value="1"/>
</dbReference>
<dbReference type="SUPFAM" id="SSF55961">
    <property type="entry name" value="Bet v1-like"/>
    <property type="match status" value="1"/>
</dbReference>
<dbReference type="RefSeq" id="WP_284350206.1">
    <property type="nucleotide sequence ID" value="NZ_BRXS01000003.1"/>
</dbReference>
<reference evidence="3" key="1">
    <citation type="submission" date="2022-08" db="EMBL/GenBank/DDBJ databases">
        <title>Draft genome sequencing of Roseisolibacter agri AW1220.</title>
        <authorList>
            <person name="Tobiishi Y."/>
            <person name="Tonouchi A."/>
        </authorList>
    </citation>
    <scope>NUCLEOTIDE SEQUENCE</scope>
    <source>
        <strain evidence="3">AW1220</strain>
    </source>
</reference>
<organism evidence="3 4">
    <name type="scientific">Roseisolibacter agri</name>
    <dbReference type="NCBI Taxonomy" id="2014610"/>
    <lineage>
        <taxon>Bacteria</taxon>
        <taxon>Pseudomonadati</taxon>
        <taxon>Gemmatimonadota</taxon>
        <taxon>Gemmatimonadia</taxon>
        <taxon>Gemmatimonadales</taxon>
        <taxon>Gemmatimonadaceae</taxon>
        <taxon>Roseisolibacter</taxon>
    </lineage>
</organism>
<accession>A0AA37QBA3</accession>
<dbReference type="AlphaFoldDB" id="A0AA37QBA3"/>
<evidence type="ECO:0000313" key="4">
    <source>
        <dbReference type="Proteomes" id="UP001161325"/>
    </source>
</evidence>
<dbReference type="EMBL" id="BRXS01000003">
    <property type="protein sequence ID" value="GLC25746.1"/>
    <property type="molecule type" value="Genomic_DNA"/>
</dbReference>
<keyword evidence="4" id="KW-1185">Reference proteome</keyword>